<feature type="region of interest" description="Disordered" evidence="2">
    <location>
        <begin position="510"/>
        <end position="530"/>
    </location>
</feature>
<dbReference type="VEuPathDB" id="FungiDB:SeMB42_g01446"/>
<dbReference type="InterPro" id="IPR035979">
    <property type="entry name" value="RBD_domain_sf"/>
</dbReference>
<feature type="compositionally biased region" description="Low complexity" evidence="2">
    <location>
        <begin position="814"/>
        <end position="823"/>
    </location>
</feature>
<feature type="domain" description="RRM" evidence="3">
    <location>
        <begin position="609"/>
        <end position="683"/>
    </location>
</feature>
<feature type="compositionally biased region" description="Polar residues" evidence="2">
    <location>
        <begin position="830"/>
        <end position="848"/>
    </location>
</feature>
<dbReference type="InterPro" id="IPR052743">
    <property type="entry name" value="Glutaminase_GtaA"/>
</dbReference>
<gene>
    <name evidence="4" type="ORF">SeLEV6574_g02799</name>
    <name evidence="5" type="ORF">SeMB42_g01446</name>
</gene>
<dbReference type="PANTHER" id="PTHR31987:SF11">
    <property type="entry name" value="DUF2433 DOMAIN-CONTAINING PROTEIN"/>
    <property type="match status" value="1"/>
</dbReference>
<protein>
    <recommendedName>
        <fullName evidence="3">RRM domain-containing protein</fullName>
    </recommendedName>
</protein>
<feature type="region of interest" description="Disordered" evidence="2">
    <location>
        <begin position="1"/>
        <end position="49"/>
    </location>
</feature>
<proteinExistence type="predicted"/>
<dbReference type="Gene3D" id="3.30.70.330">
    <property type="match status" value="1"/>
</dbReference>
<dbReference type="PANTHER" id="PTHR31987">
    <property type="entry name" value="GLUTAMINASE A-RELATED"/>
    <property type="match status" value="1"/>
</dbReference>
<evidence type="ECO:0000256" key="2">
    <source>
        <dbReference type="SAM" id="MobiDB-lite"/>
    </source>
</evidence>
<comment type="caution">
    <text evidence="5">The sequence shown here is derived from an EMBL/GenBank/DDBJ whole genome shotgun (WGS) entry which is preliminary data.</text>
</comment>
<feature type="compositionally biased region" description="Polar residues" evidence="2">
    <location>
        <begin position="39"/>
        <end position="49"/>
    </location>
</feature>
<name>A0A507DL17_9FUNG</name>
<evidence type="ECO:0000313" key="5">
    <source>
        <dbReference type="EMBL" id="TPX52389.1"/>
    </source>
</evidence>
<dbReference type="Proteomes" id="UP000317494">
    <property type="component" value="Unassembled WGS sequence"/>
</dbReference>
<evidence type="ECO:0000313" key="7">
    <source>
        <dbReference type="Proteomes" id="UP000320475"/>
    </source>
</evidence>
<dbReference type="AlphaFoldDB" id="A0A507DL17"/>
<keyword evidence="6" id="KW-1185">Reference proteome</keyword>
<dbReference type="SMART" id="SM00360">
    <property type="entry name" value="RRM"/>
    <property type="match status" value="1"/>
</dbReference>
<dbReference type="GO" id="GO:0003723">
    <property type="term" value="F:RNA binding"/>
    <property type="evidence" value="ECO:0007669"/>
    <property type="project" value="UniProtKB-UniRule"/>
</dbReference>
<sequence length="1182" mass="128034">MASTTNNDNAIHNEQPKESPSMPVPSSSSTMTSGMNIRFPTSANKRTLSQNTDRLADEASYLLNSSNKIRSKSEPHSPLPSEIHEPAITLENLKINDINNSEPQTISENSASTSKNQTGPDSGNTSSPVLLPIGSACVLFIANCRGKWSEINKLVDRTGATVVVHCGHFGFFDSSSLQGIHDRHLRQIQWIYPHSTETDRLPVNRNSDISDIRDLSASKAFTLSEMNDFVSGKSRFSVPVYVVYGPYEDIEIVDKLSSGQVTIPNLHVLHEGSPTRLSSQPPILLMGLGGGLVKNAMYDHADGKLCHAGSGGSMWTTVLQIGQLVTDAAASAHGDEVKVFVSSVDANEALISQIAMTVEADYCVCPSFSSPIATIYNIGQGQTRRQLYEKCAEFDLSYQRIFSKHLRDQIEVKASDYQRVLLKAGENVIKRLPASERDYSGYWNILLADAGNGFVMVDVQDHRLSLRLQNYGIPFGSSDIKSTSTDPPRLSLPSTRSKWGLDPITACSSPIPSVPSRAESTGRSSPASWPEADIVSTDASASISGTPATTTPIPSMTMANGERLMSRQGRTNQATHSAIAAVSADGERVGWETDSDDSEGSWEPPPGTMTVWVGNLPEDVTEEDVVTFFKSIPILRVKISSKRPDRRPTAYVDIPHADALERVLRCSGERIRGARLKIEYDPTRLAKIRDARTAKREARRQIRTASVESTPVIRGLNSIASDVHTASRPSSGLSQHRRPMQSRSITPRHDHHRRVSAQQAGWKPDVSAPPYVPDGNDHGSPMASTTLPIANNFSNIHRPNSYSTLQHPPRFGGPTSAPATAAPWSHRDGSQQPRVISNPTQSNLRGATSTDHRNAVIQTAAPAGWQKSVVPIATWDSPPRKPSNSFSTGAHWDRPCYEGPVAVVGWDTPAAACSANSTSQVDDATTSAGYSWPNHPTTWQRAEDVSWTNGNNAVPTAGAVSWNERGSWNVTSSPTGIVNGGMVGAPPPQRHGWSAPPAAAWRENHDHTAWVPHTAVGEDGSWRVDSVDHHIMNHLSNSNLASGSHISSLNGSGMKRGYGIDPWHPGNGHTNQAWGEKSPVLTNSALPPWPTDKFHNSLPRPSEFTVGQAPRVAVNNNTNNKGWQSTANSPRRHSMGGCSQPGGHQWDAAAWKDGNIISNGSNNSQVQSEIGGMVAGNNWTWK</sequence>
<dbReference type="PROSITE" id="PS50102">
    <property type="entry name" value="RRM"/>
    <property type="match status" value="1"/>
</dbReference>
<reference evidence="6 7" key="1">
    <citation type="journal article" date="2019" name="Sci. Rep.">
        <title>Comparative genomics of chytrid fungi reveal insights into the obligate biotrophic and pathogenic lifestyle of Synchytrium endobioticum.</title>
        <authorList>
            <person name="van de Vossenberg B.T.L.H."/>
            <person name="Warris S."/>
            <person name="Nguyen H.D.T."/>
            <person name="van Gent-Pelzer M.P.E."/>
            <person name="Joly D.L."/>
            <person name="van de Geest H.C."/>
            <person name="Bonants P.J.M."/>
            <person name="Smith D.S."/>
            <person name="Levesque C.A."/>
            <person name="van der Lee T.A.J."/>
        </authorList>
    </citation>
    <scope>NUCLEOTIDE SEQUENCE [LARGE SCALE GENOMIC DNA]</scope>
    <source>
        <strain evidence="4 7">LEV6574</strain>
        <strain evidence="5 6">MB42</strain>
    </source>
</reference>
<feature type="region of interest" description="Disordered" evidence="2">
    <location>
        <begin position="723"/>
        <end position="766"/>
    </location>
</feature>
<evidence type="ECO:0000259" key="3">
    <source>
        <dbReference type="PROSITE" id="PS50102"/>
    </source>
</evidence>
<dbReference type="InterPro" id="IPR012677">
    <property type="entry name" value="Nucleotide-bd_a/b_plait_sf"/>
</dbReference>
<evidence type="ECO:0000313" key="6">
    <source>
        <dbReference type="Proteomes" id="UP000317494"/>
    </source>
</evidence>
<keyword evidence="1" id="KW-0694">RNA-binding</keyword>
<feature type="compositionally biased region" description="Low complexity" evidence="2">
    <location>
        <begin position="19"/>
        <end position="33"/>
    </location>
</feature>
<dbReference type="Pfam" id="PF00076">
    <property type="entry name" value="RRM_1"/>
    <property type="match status" value="1"/>
</dbReference>
<evidence type="ECO:0000313" key="4">
    <source>
        <dbReference type="EMBL" id="TPX47192.1"/>
    </source>
</evidence>
<dbReference type="EMBL" id="QEAM01000083">
    <property type="protein sequence ID" value="TPX47192.1"/>
    <property type="molecule type" value="Genomic_DNA"/>
</dbReference>
<feature type="compositionally biased region" description="Polar residues" evidence="2">
    <location>
        <begin position="518"/>
        <end position="527"/>
    </location>
</feature>
<feature type="region of interest" description="Disordered" evidence="2">
    <location>
        <begin position="1113"/>
        <end position="1147"/>
    </location>
</feature>
<feature type="region of interest" description="Disordered" evidence="2">
    <location>
        <begin position="810"/>
        <end position="848"/>
    </location>
</feature>
<dbReference type="SUPFAM" id="SSF54928">
    <property type="entry name" value="RNA-binding domain, RBD"/>
    <property type="match status" value="1"/>
</dbReference>
<feature type="compositionally biased region" description="Polar residues" evidence="2">
    <location>
        <begin position="1114"/>
        <end position="1129"/>
    </location>
</feature>
<dbReference type="STRING" id="286115.A0A507DL17"/>
<dbReference type="EMBL" id="QEAN01000037">
    <property type="protein sequence ID" value="TPX52389.1"/>
    <property type="molecule type" value="Genomic_DNA"/>
</dbReference>
<feature type="region of interest" description="Disordered" evidence="2">
    <location>
        <begin position="100"/>
        <end position="127"/>
    </location>
</feature>
<organism evidence="5 6">
    <name type="scientific">Synchytrium endobioticum</name>
    <dbReference type="NCBI Taxonomy" id="286115"/>
    <lineage>
        <taxon>Eukaryota</taxon>
        <taxon>Fungi</taxon>
        <taxon>Fungi incertae sedis</taxon>
        <taxon>Chytridiomycota</taxon>
        <taxon>Chytridiomycota incertae sedis</taxon>
        <taxon>Chytridiomycetes</taxon>
        <taxon>Synchytriales</taxon>
        <taxon>Synchytriaceae</taxon>
        <taxon>Synchytrium</taxon>
    </lineage>
</organism>
<dbReference type="InterPro" id="IPR000504">
    <property type="entry name" value="RRM_dom"/>
</dbReference>
<dbReference type="Proteomes" id="UP000320475">
    <property type="component" value="Unassembled WGS sequence"/>
</dbReference>
<dbReference type="OrthoDB" id="3918848at2759"/>
<accession>A0A507DL17</accession>
<feature type="compositionally biased region" description="Polar residues" evidence="2">
    <location>
        <begin position="1"/>
        <end position="12"/>
    </location>
</feature>
<evidence type="ECO:0000256" key="1">
    <source>
        <dbReference type="PROSITE-ProRule" id="PRU00176"/>
    </source>
</evidence>